<evidence type="ECO:0000313" key="3">
    <source>
        <dbReference type="EMBL" id="KIQ68506.1"/>
    </source>
</evidence>
<dbReference type="Gene3D" id="3.40.350.10">
    <property type="entry name" value="Creatinase/prolidase N-terminal domain"/>
    <property type="match status" value="1"/>
</dbReference>
<keyword evidence="4" id="KW-1185">Reference proteome</keyword>
<feature type="domain" description="Creatinase N-terminal" evidence="2">
    <location>
        <begin position="4"/>
        <end position="136"/>
    </location>
</feature>
<dbReference type="InterPro" id="IPR036005">
    <property type="entry name" value="Creatinase/aminopeptidase-like"/>
</dbReference>
<dbReference type="Pfam" id="PF00557">
    <property type="entry name" value="Peptidase_M24"/>
    <property type="match status" value="1"/>
</dbReference>
<accession>A0A0D0PAI1</accession>
<keyword evidence="3" id="KW-0378">Hydrolase</keyword>
<dbReference type="Pfam" id="PF01321">
    <property type="entry name" value="Creatinase_N"/>
    <property type="match status" value="1"/>
</dbReference>
<evidence type="ECO:0000259" key="1">
    <source>
        <dbReference type="Pfam" id="PF00557"/>
    </source>
</evidence>
<reference evidence="3 4" key="1">
    <citation type="submission" date="2013-01" db="EMBL/GenBank/DDBJ databases">
        <authorList>
            <person name="Fiebig A."/>
            <person name="Goeker M."/>
            <person name="Klenk H.-P.P."/>
        </authorList>
    </citation>
    <scope>NUCLEOTIDE SEQUENCE [LARGE SCALE GENOMIC DNA]</scope>
    <source>
        <strain evidence="3 4">DSM 24838</strain>
    </source>
</reference>
<dbReference type="AlphaFoldDB" id="A0A0D0PAI1"/>
<keyword evidence="3" id="KW-0645">Protease</keyword>
<dbReference type="SUPFAM" id="SSF55920">
    <property type="entry name" value="Creatinase/aminopeptidase"/>
    <property type="match status" value="1"/>
</dbReference>
<dbReference type="Proteomes" id="UP000035100">
    <property type="component" value="Unassembled WGS sequence"/>
</dbReference>
<feature type="domain" description="Peptidase M24" evidence="1">
    <location>
        <begin position="144"/>
        <end position="347"/>
    </location>
</feature>
<dbReference type="STRING" id="1123501.Wenmar_02777"/>
<evidence type="ECO:0000259" key="2">
    <source>
        <dbReference type="Pfam" id="PF01321"/>
    </source>
</evidence>
<name>A0A0D0PAI1_9RHOB</name>
<proteinExistence type="predicted"/>
<keyword evidence="3" id="KW-0031">Aminopeptidase</keyword>
<dbReference type="InterPro" id="IPR000587">
    <property type="entry name" value="Creatinase_N"/>
</dbReference>
<dbReference type="OrthoDB" id="9806388at2"/>
<sequence length="364" mass="38841">MSDRFAPLRTLCAELGVDAVALVPGPNFARTFGADFGTNERPLVAVIPAEGPPAAVVPQLELGSWALLDFPGEVFDWRDQSGYADAFAALARAVPVSSLAVEGQVMRVFVHHALKAAYGDLRIVDGETAISGLRLCKTEDEIAAMERAIAITETALAETLDVVRAGMTEKEVESRLIAAMFAAGAEDLAFSPIVVAADNSARAHGHARADYALRAGDPLLIDFGARWGGLCADITRTFFVGHATDEAADVYEVVRAANARGHEVTRAGITAHDVDDAVMSVLEASPYADRIGSKTGHGLGRDVHEAPYIMRGNSQVLQPGMVFTNEPSLKKEGLFGIRIEDDLLVTEEGCRSLTTFPRELRVVG</sequence>
<dbReference type="InterPro" id="IPR050659">
    <property type="entry name" value="Peptidase_M24B"/>
</dbReference>
<organism evidence="3 4">
    <name type="scientific">Wenxinia marina DSM 24838</name>
    <dbReference type="NCBI Taxonomy" id="1123501"/>
    <lineage>
        <taxon>Bacteria</taxon>
        <taxon>Pseudomonadati</taxon>
        <taxon>Pseudomonadota</taxon>
        <taxon>Alphaproteobacteria</taxon>
        <taxon>Rhodobacterales</taxon>
        <taxon>Roseobacteraceae</taxon>
        <taxon>Wenxinia</taxon>
    </lineage>
</organism>
<dbReference type="SUPFAM" id="SSF53092">
    <property type="entry name" value="Creatinase/prolidase N-terminal domain"/>
    <property type="match status" value="1"/>
</dbReference>
<dbReference type="Gene3D" id="3.90.230.10">
    <property type="entry name" value="Creatinase/methionine aminopeptidase superfamily"/>
    <property type="match status" value="1"/>
</dbReference>
<dbReference type="RefSeq" id="WP_018303988.1">
    <property type="nucleotide sequence ID" value="NZ_KB902310.1"/>
</dbReference>
<dbReference type="PANTHER" id="PTHR46112">
    <property type="entry name" value="AMINOPEPTIDASE"/>
    <property type="match status" value="1"/>
</dbReference>
<dbReference type="eggNOG" id="COG0006">
    <property type="taxonomic scope" value="Bacteria"/>
</dbReference>
<comment type="caution">
    <text evidence="3">The sequence shown here is derived from an EMBL/GenBank/DDBJ whole genome shotgun (WGS) entry which is preliminary data.</text>
</comment>
<dbReference type="GO" id="GO:0004177">
    <property type="term" value="F:aminopeptidase activity"/>
    <property type="evidence" value="ECO:0007669"/>
    <property type="project" value="UniProtKB-KW"/>
</dbReference>
<evidence type="ECO:0000313" key="4">
    <source>
        <dbReference type="Proteomes" id="UP000035100"/>
    </source>
</evidence>
<dbReference type="EMBL" id="AONG01000013">
    <property type="protein sequence ID" value="KIQ68506.1"/>
    <property type="molecule type" value="Genomic_DNA"/>
</dbReference>
<protein>
    <submittedName>
        <fullName evidence="3">Xaa-Pro aminopeptidase</fullName>
    </submittedName>
</protein>
<dbReference type="InterPro" id="IPR000994">
    <property type="entry name" value="Pept_M24"/>
</dbReference>
<dbReference type="InterPro" id="IPR029149">
    <property type="entry name" value="Creatin/AminoP/Spt16_N"/>
</dbReference>
<gene>
    <name evidence="3" type="ORF">Wenmar_02777</name>
</gene>
<dbReference type="PANTHER" id="PTHR46112:SF3">
    <property type="entry name" value="AMINOPEPTIDASE YPDF"/>
    <property type="match status" value="1"/>
</dbReference>
<dbReference type="PATRIC" id="fig|1123501.6.peg.2891"/>